<proteinExistence type="predicted"/>
<dbReference type="RefSeq" id="XP_022327732.1">
    <property type="nucleotide sequence ID" value="XM_022472024.1"/>
</dbReference>
<keyword evidence="5" id="KW-1185">Reference proteome</keyword>
<feature type="transmembrane region" description="Helical" evidence="3">
    <location>
        <begin position="490"/>
        <end position="510"/>
    </location>
</feature>
<protein>
    <submittedName>
        <fullName evidence="6">Monocarboxylate transporter 12-like</fullName>
    </submittedName>
</protein>
<dbReference type="OrthoDB" id="6509908at2759"/>
<feature type="transmembrane region" description="Helical" evidence="3">
    <location>
        <begin position="522"/>
        <end position="541"/>
    </location>
</feature>
<feature type="transmembrane region" description="Helical" evidence="3">
    <location>
        <begin position="187"/>
        <end position="206"/>
    </location>
</feature>
<dbReference type="PROSITE" id="PS50850">
    <property type="entry name" value="MFS"/>
    <property type="match status" value="1"/>
</dbReference>
<evidence type="ECO:0000259" key="4">
    <source>
        <dbReference type="PROSITE" id="PS50850"/>
    </source>
</evidence>
<dbReference type="PANTHER" id="PTHR11360:SF286">
    <property type="entry name" value="GH22266P"/>
    <property type="match status" value="1"/>
</dbReference>
<dbReference type="PANTHER" id="PTHR11360">
    <property type="entry name" value="MONOCARBOXYLATE TRANSPORTER"/>
    <property type="match status" value="1"/>
</dbReference>
<dbReference type="KEGG" id="cvn:111127041"/>
<feature type="transmembrane region" description="Helical" evidence="3">
    <location>
        <begin position="155"/>
        <end position="175"/>
    </location>
</feature>
<dbReference type="Proteomes" id="UP000694844">
    <property type="component" value="Chromosome 3"/>
</dbReference>
<feature type="domain" description="Major facilitator superfamily (MFS) profile" evidence="4">
    <location>
        <begin position="29"/>
        <end position="546"/>
    </location>
</feature>
<feature type="compositionally biased region" description="Polar residues" evidence="2">
    <location>
        <begin position="1"/>
        <end position="13"/>
    </location>
</feature>
<organism evidence="5 6">
    <name type="scientific">Crassostrea virginica</name>
    <name type="common">Eastern oyster</name>
    <dbReference type="NCBI Taxonomy" id="6565"/>
    <lineage>
        <taxon>Eukaryota</taxon>
        <taxon>Metazoa</taxon>
        <taxon>Spiralia</taxon>
        <taxon>Lophotrochozoa</taxon>
        <taxon>Mollusca</taxon>
        <taxon>Bivalvia</taxon>
        <taxon>Autobranchia</taxon>
        <taxon>Pteriomorphia</taxon>
        <taxon>Ostreida</taxon>
        <taxon>Ostreoidea</taxon>
        <taxon>Ostreidae</taxon>
        <taxon>Crassostrea</taxon>
    </lineage>
</organism>
<gene>
    <name evidence="6" type="primary">LOC111127041</name>
</gene>
<keyword evidence="3" id="KW-1133">Transmembrane helix</keyword>
<dbReference type="InterPro" id="IPR036259">
    <property type="entry name" value="MFS_trans_sf"/>
</dbReference>
<feature type="transmembrane region" description="Helical" evidence="3">
    <location>
        <begin position="431"/>
        <end position="451"/>
    </location>
</feature>
<dbReference type="CDD" id="cd17352">
    <property type="entry name" value="MFS_MCT_SLC16"/>
    <property type="match status" value="1"/>
</dbReference>
<accession>A0A8B8DHX0</accession>
<evidence type="ECO:0000313" key="6">
    <source>
        <dbReference type="RefSeq" id="XP_022327732.1"/>
    </source>
</evidence>
<dbReference type="GO" id="GO:0008028">
    <property type="term" value="F:monocarboxylic acid transmembrane transporter activity"/>
    <property type="evidence" value="ECO:0007669"/>
    <property type="project" value="TreeGrafter"/>
</dbReference>
<feature type="transmembrane region" description="Helical" evidence="3">
    <location>
        <begin position="457"/>
        <end position="478"/>
    </location>
</feature>
<dbReference type="GeneID" id="111127041"/>
<dbReference type="SUPFAM" id="SSF103473">
    <property type="entry name" value="MFS general substrate transporter"/>
    <property type="match status" value="1"/>
</dbReference>
<reference evidence="6" key="1">
    <citation type="submission" date="2025-08" db="UniProtKB">
        <authorList>
            <consortium name="RefSeq"/>
        </authorList>
    </citation>
    <scope>IDENTIFICATION</scope>
    <source>
        <tissue evidence="6">Whole sample</tissue>
    </source>
</reference>
<evidence type="ECO:0000256" key="3">
    <source>
        <dbReference type="SAM" id="Phobius"/>
    </source>
</evidence>
<dbReference type="GO" id="GO:0016020">
    <property type="term" value="C:membrane"/>
    <property type="evidence" value="ECO:0007669"/>
    <property type="project" value="UniProtKB-SubCell"/>
</dbReference>
<feature type="transmembrane region" description="Helical" evidence="3">
    <location>
        <begin position="29"/>
        <end position="56"/>
    </location>
</feature>
<evidence type="ECO:0000313" key="5">
    <source>
        <dbReference type="Proteomes" id="UP000694844"/>
    </source>
</evidence>
<dbReference type="AlphaFoldDB" id="A0A8B8DHX0"/>
<feature type="transmembrane region" description="Helical" evidence="3">
    <location>
        <begin position="366"/>
        <end position="387"/>
    </location>
</feature>
<name>A0A8B8DHX0_CRAVI</name>
<keyword evidence="3" id="KW-0472">Membrane</keyword>
<feature type="transmembrane region" description="Helical" evidence="3">
    <location>
        <begin position="99"/>
        <end position="118"/>
    </location>
</feature>
<evidence type="ECO:0000256" key="1">
    <source>
        <dbReference type="ARBA" id="ARBA00004141"/>
    </source>
</evidence>
<dbReference type="InterPro" id="IPR020846">
    <property type="entry name" value="MFS_dom"/>
</dbReference>
<dbReference type="Pfam" id="PF07690">
    <property type="entry name" value="MFS_1"/>
    <property type="match status" value="2"/>
</dbReference>
<comment type="subcellular location">
    <subcellularLocation>
        <location evidence="1">Membrane</location>
        <topology evidence="1">Multi-pass membrane protein</topology>
    </subcellularLocation>
</comment>
<dbReference type="InterPro" id="IPR050327">
    <property type="entry name" value="Proton-linked_MCT"/>
</dbReference>
<evidence type="ECO:0000256" key="2">
    <source>
        <dbReference type="SAM" id="MobiDB-lite"/>
    </source>
</evidence>
<keyword evidence="3" id="KW-0812">Transmembrane</keyword>
<feature type="transmembrane region" description="Helical" evidence="3">
    <location>
        <begin position="124"/>
        <end position="148"/>
    </location>
</feature>
<sequence>MANTKNESVANKDSSQRTDAPPAPPDGGWGWVVTFSSFMVSFLVDGVCFTFGLLFTEFLEYFGESKGKTSLLGSVLNGAYLSLGPVVAAFCNRFGCRRVAIAGGITAFLGFFLCSFSPNLDVMIFLYGFVGGAGFGFMYLPSIVMVGYYFEKKRAFATGIAVCGSGIGGFVFAPLTAFLLEKFSWKGTLWILSALVLNGVVFVQAFRPLHKKEKTESKCSKKIQSKDEALKPFSALDLELCDKHPIYKCRSVEAMHASNGKQDSVVRLAQSQDISKLNDVRLRHERNHSDTLKPLERKDIFYSGSLKNIPHTVETSTNGNRSSMHSLSRNMDVDVESADSDENACSKVASSLASSFDFSLLKSPTFIIYGLSCFLCMFGFFIPFNFLPDLAKDLKLEKTQGALLISIIGVSNTVARLLVGFITDRPWANSLVINNLALMIGGVTTFAVPFYNSFAILVIYSIVFGASIAAFVSLRSIIMVELMGIEKLTNAFGLVVLCQGLSSFIGSPIAGSLSDKTGTYNITFYLAGVTMFMAGALCIPLRRVARWEGLQTTVIQAEIREDEPEQSPMLNDKTQ</sequence>
<feature type="region of interest" description="Disordered" evidence="2">
    <location>
        <begin position="1"/>
        <end position="23"/>
    </location>
</feature>
<dbReference type="Gene3D" id="1.20.1250.20">
    <property type="entry name" value="MFS general substrate transporter like domains"/>
    <property type="match status" value="2"/>
</dbReference>
<feature type="transmembrane region" description="Helical" evidence="3">
    <location>
        <begin position="399"/>
        <end position="419"/>
    </location>
</feature>
<dbReference type="InterPro" id="IPR011701">
    <property type="entry name" value="MFS"/>
</dbReference>